<dbReference type="EMBL" id="CM031826">
    <property type="protein sequence ID" value="KAG6727043.1"/>
    <property type="molecule type" value="Genomic_DNA"/>
</dbReference>
<name>A0A922JZK9_CARIL</name>
<gene>
    <name evidence="1" type="ORF">I3842_02G111600</name>
</gene>
<accession>A0A922JZK9</accession>
<protein>
    <submittedName>
        <fullName evidence="1">Uncharacterized protein</fullName>
    </submittedName>
</protein>
<proteinExistence type="predicted"/>
<dbReference type="AlphaFoldDB" id="A0A922JZK9"/>
<dbReference type="Proteomes" id="UP000811246">
    <property type="component" value="Chromosome 2"/>
</dbReference>
<sequence length="100" mass="11212">MVEEIRSYVQLVPLTHDLCRLRSIRCRASESSLLPCMVVLAQVTLDLLDRIVLFSPVMTSVLDMPPPQNVLVWIILTTSRDLADRSITDGRPSFQTSSSP</sequence>
<evidence type="ECO:0000313" key="1">
    <source>
        <dbReference type="EMBL" id="KAG6727043.1"/>
    </source>
</evidence>
<organism evidence="1 2">
    <name type="scientific">Carya illinoinensis</name>
    <name type="common">Pecan</name>
    <dbReference type="NCBI Taxonomy" id="32201"/>
    <lineage>
        <taxon>Eukaryota</taxon>
        <taxon>Viridiplantae</taxon>
        <taxon>Streptophyta</taxon>
        <taxon>Embryophyta</taxon>
        <taxon>Tracheophyta</taxon>
        <taxon>Spermatophyta</taxon>
        <taxon>Magnoliopsida</taxon>
        <taxon>eudicotyledons</taxon>
        <taxon>Gunneridae</taxon>
        <taxon>Pentapetalae</taxon>
        <taxon>rosids</taxon>
        <taxon>fabids</taxon>
        <taxon>Fagales</taxon>
        <taxon>Juglandaceae</taxon>
        <taxon>Carya</taxon>
    </lineage>
</organism>
<reference evidence="1" key="1">
    <citation type="submission" date="2021-01" db="EMBL/GenBank/DDBJ databases">
        <authorList>
            <person name="Lovell J.T."/>
            <person name="Bentley N."/>
            <person name="Bhattarai G."/>
            <person name="Jenkins J.W."/>
            <person name="Sreedasyam A."/>
            <person name="Alarcon Y."/>
            <person name="Bock C."/>
            <person name="Boston L."/>
            <person name="Carlson J."/>
            <person name="Cervantes K."/>
            <person name="Clermont K."/>
            <person name="Krom N."/>
            <person name="Kubenka K."/>
            <person name="Mamidi S."/>
            <person name="Mattison C."/>
            <person name="Monteros M."/>
            <person name="Pisani C."/>
            <person name="Plott C."/>
            <person name="Rajasekar S."/>
            <person name="Rhein H.S."/>
            <person name="Rohla C."/>
            <person name="Song M."/>
            <person name="Hilaire R.S."/>
            <person name="Shu S."/>
            <person name="Wells L."/>
            <person name="Wang X."/>
            <person name="Webber J."/>
            <person name="Heerema R.J."/>
            <person name="Klein P."/>
            <person name="Conner P."/>
            <person name="Grauke L."/>
            <person name="Grimwood J."/>
            <person name="Schmutz J."/>
            <person name="Randall J.J."/>
        </authorList>
    </citation>
    <scope>NUCLEOTIDE SEQUENCE</scope>
    <source>
        <tissue evidence="1">Leaf</tissue>
    </source>
</reference>
<comment type="caution">
    <text evidence="1">The sequence shown here is derived from an EMBL/GenBank/DDBJ whole genome shotgun (WGS) entry which is preliminary data.</text>
</comment>
<evidence type="ECO:0000313" key="2">
    <source>
        <dbReference type="Proteomes" id="UP000811246"/>
    </source>
</evidence>